<keyword evidence="13" id="KW-1185">Reference proteome</keyword>
<dbReference type="InterPro" id="IPR000701">
    <property type="entry name" value="SuccDH_FuR_B_TM-su"/>
</dbReference>
<evidence type="ECO:0000256" key="8">
    <source>
        <dbReference type="ARBA" id="ARBA00023004"/>
    </source>
</evidence>
<evidence type="ECO:0000313" key="12">
    <source>
        <dbReference type="EMBL" id="ADN74670.1"/>
    </source>
</evidence>
<evidence type="ECO:0000256" key="10">
    <source>
        <dbReference type="PIRSR" id="PIRSR000177-1"/>
    </source>
</evidence>
<dbReference type="eggNOG" id="ENOG5032QPG">
    <property type="taxonomic scope" value="Bacteria"/>
</dbReference>
<protein>
    <submittedName>
        <fullName evidence="12">Fumarate reductase respiratory complex</fullName>
    </submittedName>
</protein>
<evidence type="ECO:0000256" key="1">
    <source>
        <dbReference type="ARBA" id="ARBA00001971"/>
    </source>
</evidence>
<feature type="binding site" description="axial binding residue" evidence="10">
    <location>
        <position position="32"/>
    </location>
    <ligand>
        <name>heme b</name>
        <dbReference type="ChEBI" id="CHEBI:60344"/>
        <label>bD</label>
    </ligand>
    <ligandPart>
        <name>Fe</name>
        <dbReference type="ChEBI" id="CHEBI:18248"/>
    </ligandPart>
</feature>
<dbReference type="OrthoDB" id="9153108at2"/>
<evidence type="ECO:0000256" key="2">
    <source>
        <dbReference type="ARBA" id="ARBA00004050"/>
    </source>
</evidence>
<evidence type="ECO:0000256" key="7">
    <source>
        <dbReference type="ARBA" id="ARBA00022989"/>
    </source>
</evidence>
<feature type="binding site" description="axial binding residue" evidence="10">
    <location>
        <position position="133"/>
    </location>
    <ligand>
        <name>heme b</name>
        <dbReference type="ChEBI" id="CHEBI:60344"/>
        <label>bD</label>
    </ligand>
    <ligandPart>
        <name>Fe</name>
        <dbReference type="ChEBI" id="CHEBI:18248"/>
    </ligandPart>
</feature>
<dbReference type="RefSeq" id="WP_013343976.1">
    <property type="nucleotide sequence ID" value="NC_014541.1"/>
</dbReference>
<evidence type="ECO:0000256" key="3">
    <source>
        <dbReference type="ARBA" id="ARBA00004370"/>
    </source>
</evidence>
<keyword evidence="7 11" id="KW-1133">Transmembrane helix</keyword>
<dbReference type="GeneID" id="67180700"/>
<feature type="transmembrane region" description="Helical" evidence="11">
    <location>
        <begin position="115"/>
        <end position="139"/>
    </location>
</feature>
<dbReference type="EMBL" id="CP002209">
    <property type="protein sequence ID" value="ADN74670.1"/>
    <property type="molecule type" value="Genomic_DNA"/>
</dbReference>
<feature type="transmembrane region" description="Helical" evidence="11">
    <location>
        <begin position="12"/>
        <end position="33"/>
    </location>
</feature>
<evidence type="ECO:0000313" key="13">
    <source>
        <dbReference type="Proteomes" id="UP000006683"/>
    </source>
</evidence>
<keyword evidence="6 10" id="KW-0479">Metal-binding</keyword>
<dbReference type="KEGG" id="fbl:Fbal_0456"/>
<evidence type="ECO:0000256" key="6">
    <source>
        <dbReference type="ARBA" id="ARBA00022723"/>
    </source>
</evidence>
<dbReference type="HOGENOM" id="CLU_075821_0_0_6"/>
<keyword evidence="5 11" id="KW-0812">Transmembrane</keyword>
<feature type="transmembrane region" description="Helical" evidence="11">
    <location>
        <begin position="159"/>
        <end position="182"/>
    </location>
</feature>
<feature type="transmembrane region" description="Helical" evidence="11">
    <location>
        <begin position="65"/>
        <end position="88"/>
    </location>
</feature>
<dbReference type="SUPFAM" id="SSF81343">
    <property type="entry name" value="Fumarate reductase respiratory complex transmembrane subunits"/>
    <property type="match status" value="1"/>
</dbReference>
<feature type="binding site" description="axial binding residue" evidence="10">
    <location>
        <position position="83"/>
    </location>
    <ligand>
        <name>heme b</name>
        <dbReference type="ChEBI" id="CHEBI:60344"/>
        <label>bD</label>
    </ligand>
    <ligandPart>
        <name>Fe</name>
        <dbReference type="ChEBI" id="CHEBI:18248"/>
    </ligandPart>
</feature>
<keyword evidence="4 10" id="KW-0349">Heme</keyword>
<dbReference type="GO" id="GO:0046872">
    <property type="term" value="F:metal ion binding"/>
    <property type="evidence" value="ECO:0007669"/>
    <property type="project" value="UniProtKB-KW"/>
</dbReference>
<evidence type="ECO:0000256" key="4">
    <source>
        <dbReference type="ARBA" id="ARBA00022617"/>
    </source>
</evidence>
<organism evidence="12 13">
    <name type="scientific">Ferrimonas balearica (strain DSM 9799 / CCM 4581 / KCTC 23876 / PAT)</name>
    <dbReference type="NCBI Taxonomy" id="550540"/>
    <lineage>
        <taxon>Bacteria</taxon>
        <taxon>Pseudomonadati</taxon>
        <taxon>Pseudomonadota</taxon>
        <taxon>Gammaproteobacteria</taxon>
        <taxon>Alteromonadales</taxon>
        <taxon>Ferrimonadaceae</taxon>
        <taxon>Ferrimonas</taxon>
    </lineage>
</organism>
<dbReference type="GO" id="GO:0006099">
    <property type="term" value="P:tricarboxylic acid cycle"/>
    <property type="evidence" value="ECO:0007669"/>
    <property type="project" value="InterPro"/>
</dbReference>
<dbReference type="InterPro" id="IPR034804">
    <property type="entry name" value="SQR/QFR_C/D"/>
</dbReference>
<sequence length="234" mass="25699">MFKLSPFGRGPAIMDGLQGLSGALLALFLLLHLHLEASILIGPEAFDAVAWFLHAGWADPAGHGYAAMVVAASLVILTLLALHVWTALRRVPIQFRQWRALSRHLHWVHHSGTRWWLVQLVTGMALMIFLPVHLITMMTQPHQISVELSALRIVNEGGWLLYGVLLPLAVLHGVIGLARLALKWLPSFTGRQGLRRITAVVVVYLLVLGGVSLAAHIDNGQRLNDGQSLSVQSR</sequence>
<keyword evidence="9 11" id="KW-0472">Membrane</keyword>
<evidence type="ECO:0000256" key="5">
    <source>
        <dbReference type="ARBA" id="ARBA00022692"/>
    </source>
</evidence>
<gene>
    <name evidence="12" type="ordered locus">Fbal_0456</name>
</gene>
<dbReference type="PIRSF" id="PIRSF000177">
    <property type="entry name" value="Fumar_rd_cyt_b"/>
    <property type="match status" value="1"/>
</dbReference>
<evidence type="ECO:0000256" key="11">
    <source>
        <dbReference type="SAM" id="Phobius"/>
    </source>
</evidence>
<feature type="binding site" description="axial binding residue" evidence="10">
    <location>
        <position position="172"/>
    </location>
    <ligand>
        <name>heme b</name>
        <dbReference type="ChEBI" id="CHEBI:60344"/>
        <label>bD</label>
    </ligand>
    <ligandPart>
        <name>Fe</name>
        <dbReference type="ChEBI" id="CHEBI:18248"/>
    </ligandPart>
</feature>
<dbReference type="GO" id="GO:0016020">
    <property type="term" value="C:membrane"/>
    <property type="evidence" value="ECO:0007669"/>
    <property type="project" value="InterPro"/>
</dbReference>
<name>E1SP21_FERBD</name>
<dbReference type="Gene3D" id="1.20.1300.10">
    <property type="entry name" value="Fumarate reductase/succinate dehydrogenase, transmembrane subunit"/>
    <property type="match status" value="1"/>
</dbReference>
<proteinExistence type="predicted"/>
<keyword evidence="8 10" id="KW-0408">Iron</keyword>
<comment type="function">
    <text evidence="2">Membrane-anchoring subunit of succinate dehydrogenase (SDH).</text>
</comment>
<comment type="subcellular location">
    <subcellularLocation>
        <location evidence="3">Membrane</location>
    </subcellularLocation>
</comment>
<accession>E1SP21</accession>
<dbReference type="AlphaFoldDB" id="E1SP21"/>
<feature type="transmembrane region" description="Helical" evidence="11">
    <location>
        <begin position="194"/>
        <end position="217"/>
    </location>
</feature>
<comment type="cofactor">
    <cofactor evidence="1">
        <name>heme</name>
        <dbReference type="ChEBI" id="CHEBI:30413"/>
    </cofactor>
</comment>
<dbReference type="Proteomes" id="UP000006683">
    <property type="component" value="Chromosome"/>
</dbReference>
<dbReference type="Pfam" id="PF01127">
    <property type="entry name" value="Sdh_cyt"/>
    <property type="match status" value="1"/>
</dbReference>
<reference evidence="12 13" key="1">
    <citation type="journal article" date="2010" name="Stand. Genomic Sci.">
        <title>Complete genome sequence of Ferrimonas balearica type strain (PAT).</title>
        <authorList>
            <person name="Nolan M."/>
            <person name="Sikorski J."/>
            <person name="Davenport K."/>
            <person name="Lucas S."/>
            <person name="Glavina Del Rio T."/>
            <person name="Tice H."/>
            <person name="Cheng J."/>
            <person name="Goodwin L."/>
            <person name="Pitluck S."/>
            <person name="Liolios K."/>
            <person name="Ivanova N."/>
            <person name="Mavromatis K."/>
            <person name="Ovchinnikova G."/>
            <person name="Pati A."/>
            <person name="Chen A."/>
            <person name="Palaniappan K."/>
            <person name="Land M."/>
            <person name="Hauser L."/>
            <person name="Chang Y."/>
            <person name="Jeffries C."/>
            <person name="Tapia R."/>
            <person name="Brettin T."/>
            <person name="Detter J."/>
            <person name="Han C."/>
            <person name="Yasawong M."/>
            <person name="Rohde M."/>
            <person name="Tindall B."/>
            <person name="Goker M."/>
            <person name="Woyke T."/>
            <person name="Bristow J."/>
            <person name="Eisen J."/>
            <person name="Markowitz V."/>
            <person name="Hugenholtz P."/>
            <person name="Kyrpides N."/>
            <person name="Klenk H."/>
            <person name="Lapidus A."/>
        </authorList>
    </citation>
    <scope>NUCLEOTIDE SEQUENCE [LARGE SCALE GENOMIC DNA]</scope>
    <source>
        <strain evidence="13">DSM 9799 / CCM 4581 / KCTC 23876 / PAT</strain>
    </source>
</reference>
<dbReference type="InterPro" id="IPR004224">
    <property type="entry name" value="Fum_red_B_TM"/>
</dbReference>
<evidence type="ECO:0000256" key="9">
    <source>
        <dbReference type="ARBA" id="ARBA00023136"/>
    </source>
</evidence>
<dbReference type="STRING" id="550540.Fbal_0456"/>